<reference evidence="1 2" key="1">
    <citation type="submission" date="2019-04" db="EMBL/GenBank/DDBJ databases">
        <title>Bacillus caeni sp. nov., a bacterium isolated from mangrove sediment.</title>
        <authorList>
            <person name="Huang H."/>
            <person name="Mo K."/>
            <person name="Hu Y."/>
        </authorList>
    </citation>
    <scope>NUCLEOTIDE SEQUENCE [LARGE SCALE GENOMIC DNA]</scope>
    <source>
        <strain evidence="1 2">HB172195</strain>
    </source>
</reference>
<evidence type="ECO:0000313" key="1">
    <source>
        <dbReference type="EMBL" id="TLS38349.1"/>
    </source>
</evidence>
<keyword evidence="2" id="KW-1185">Reference proteome</keyword>
<dbReference type="EMBL" id="SWLG01000004">
    <property type="protein sequence ID" value="TLS38349.1"/>
    <property type="molecule type" value="Genomic_DNA"/>
</dbReference>
<comment type="caution">
    <text evidence="1">The sequence shown here is derived from an EMBL/GenBank/DDBJ whole genome shotgun (WGS) entry which is preliminary data.</text>
</comment>
<dbReference type="OrthoDB" id="2973106at2"/>
<dbReference type="Pfam" id="PF14152">
    <property type="entry name" value="YfhE"/>
    <property type="match status" value="1"/>
</dbReference>
<gene>
    <name evidence="1" type="ORF">FCL54_06540</name>
</gene>
<protein>
    <submittedName>
        <fullName evidence="1">YfhE family protein</fullName>
    </submittedName>
</protein>
<sequence>MGEGGFTLTDAQEVTYAHEFKKADIAGGIRKRKVRKAKQKNPNLLTSNE</sequence>
<proteinExistence type="predicted"/>
<dbReference type="AlphaFoldDB" id="A0A5R9F752"/>
<dbReference type="Proteomes" id="UP000308230">
    <property type="component" value="Unassembled WGS sequence"/>
</dbReference>
<organism evidence="1 2">
    <name type="scientific">Exobacillus caeni</name>
    <dbReference type="NCBI Taxonomy" id="2574798"/>
    <lineage>
        <taxon>Bacteria</taxon>
        <taxon>Bacillati</taxon>
        <taxon>Bacillota</taxon>
        <taxon>Bacilli</taxon>
        <taxon>Bacillales</taxon>
        <taxon>Guptibacillaceae</taxon>
        <taxon>Exobacillus</taxon>
    </lineage>
</organism>
<evidence type="ECO:0000313" key="2">
    <source>
        <dbReference type="Proteomes" id="UP000308230"/>
    </source>
</evidence>
<name>A0A5R9F752_9BACL</name>
<dbReference type="InterPro" id="IPR025437">
    <property type="entry name" value="YfhE-like"/>
</dbReference>
<accession>A0A5R9F752</accession>